<evidence type="ECO:0000256" key="1">
    <source>
        <dbReference type="SAM" id="Coils"/>
    </source>
</evidence>
<accession>A0A026W192</accession>
<protein>
    <submittedName>
        <fullName evidence="4">RING finger protein</fullName>
    </submittedName>
</protein>
<sequence length="1532" mass="175040">ESTRFAANGKRHGGASTQHSGRRMGPCVFLDCVTARSGRERLRKGKVKSALTSNTYKLQNIEDVETSITRHFAHLHGVLQNMEAKLLNELHHQSNDLKANLEDIEVQLRSQEETLKMTMQMACYTKQIFYRVDMQNAIQILKESVDLPCYLMYKDPCHNGKATFTVDDSIITAIENHCTIQTPLMSSYHLARKDELPKNYILTPLMRTHHVHTLPEPPALQLASLPPLQLLPEKPSTSDSISITSAKSEDKQIEDTSDCNVEITYINNASAFFVRKITDKPKFDQLEVDLLQHEKNRQVTQSVEIKQDDMCVVRQQIENKWYRGHVKAVNIAAKDDGRRTYNVFYVDHGHVENHVPASRVRDIAKHFQEIPPQVMRCSLHGLKPKNGQWTLASTNDFIKLTSEADCSISMTIFKTTSIVYYVDLCVVTMKNNNMGPQSLCSAMVNMNHARLKTLSSTSIVYDREELPLKKCTRVLVQYIDSPDKVYVMKWGANRDKLARIIKNLDKYYEESNSPNTIDAPQPGMACAVQVNSFWQRAEIVEVINEEKVTVFCVDSGFSFATKCTALRAIPQRYVMLKAQAIRISLMYIMAEPDGTWKSEASTKLFNMFCDSEYITVTPRKKLRDGYCGCMHANNIDVSRQLKAAGVVNEFFYNASKKMPQKSQSPVRSSSSCSSNSEKSEECSAKESFDNAEKDKSTEKTETTKDPFKVEVLIQRVVTPYCIYVAQKEHEESNATFMLEMQKFYNTYHCPTKDDWREGGLCAVYSAKDKAYFRAKISKIGSPTEVSVFFYDVGIEETVTVKDLEILHEKFAKQPAHYFKVKLAGILPCGGSSTWLSLSCTTLFDIIQENRNCKFYITKLIQEEAYDGAVPVELWIRQTRIPGPLLPATIEINSINRMLVDKGVALPIKNYFSKAVSVLATELKRQLANNCEFLPSGEEQGEVKWLKKALLGVDCKELSDTAMSHRSDSSSCNNDIDFDNVKSTKHQDSTLTDKSSPIKFSNWLPAVEITEEVFYAIPTNVDNNCAIYLHPKKYNADMLHYIQTELQTHCKSIKVNVQKEWKKGDVCLARYHHDKKWYRGRISENTGTTLQVEFIDYGNVEECEMKYVTGDIKLGDIPIQCTKCIISGLKPENPTGKWMMHDLDRIHALLVDKECKVTVLQREPTHIIISLMLLRPWKCDLLLYLTNHMDMSIKIERKEWNEDLANFDNDFKSCSTKSGSTDVIIEEIIDNEKAEDATDTLETSLLDLRIQNATLNETVISGNVAELTTFEFNSDKKICDFDNESCSDAISLDKMLEERLISSTPQRQLDEDNFFGAYKRVTIPPETKCIEIILCCNKDPVTCYAQLATNDDDVFHHMFFEYHLQYEMIMEELQLCASSQPLIQSFEKNTPCVAKFSDDTWYRCIITHSEKVSNTQCIQISLHYVDYGNYEYRMLDSLSDHGLHVPKKEWLELPAMAIKCTFWGLKFVNTNVDLLATKLSKIYNQAVVARIKEINESDIVAEIYKDKTFKELLYVNLIQEGVYQQLKQKSKKD</sequence>
<evidence type="ECO:0000256" key="2">
    <source>
        <dbReference type="SAM" id="MobiDB-lite"/>
    </source>
</evidence>
<feature type="domain" description="Tudor" evidence="3">
    <location>
        <begin position="1384"/>
        <end position="1447"/>
    </location>
</feature>
<dbReference type="FunFam" id="2.30.30.140:FF:000018">
    <property type="entry name" value="Serine/threonine-protein kinase 31"/>
    <property type="match status" value="1"/>
</dbReference>
<evidence type="ECO:0000313" key="4">
    <source>
        <dbReference type="EMBL" id="EZA49832.1"/>
    </source>
</evidence>
<dbReference type="Gene3D" id="2.40.50.90">
    <property type="match status" value="3"/>
</dbReference>
<dbReference type="PANTHER" id="PTHR16442">
    <property type="entry name" value="RING FINGER PROTEIN 17"/>
    <property type="match status" value="1"/>
</dbReference>
<evidence type="ECO:0000259" key="3">
    <source>
        <dbReference type="PROSITE" id="PS50304"/>
    </source>
</evidence>
<feature type="region of interest" description="Disordered" evidence="2">
    <location>
        <begin position="1"/>
        <end position="21"/>
    </location>
</feature>
<name>A0A026W192_OOCBI</name>
<feature type="coiled-coil region" evidence="1">
    <location>
        <begin position="87"/>
        <end position="121"/>
    </location>
</feature>
<feature type="domain" description="Tudor" evidence="3">
    <location>
        <begin position="754"/>
        <end position="813"/>
    </location>
</feature>
<dbReference type="OrthoDB" id="5800423at2759"/>
<feature type="domain" description="Tudor" evidence="3">
    <location>
        <begin position="304"/>
        <end position="369"/>
    </location>
</feature>
<dbReference type="GO" id="GO:0005737">
    <property type="term" value="C:cytoplasm"/>
    <property type="evidence" value="ECO:0007669"/>
    <property type="project" value="UniProtKB-ARBA"/>
</dbReference>
<dbReference type="OMA" id="HCAVKVP"/>
<dbReference type="STRING" id="2015173.A0A026W192"/>
<dbReference type="Gene3D" id="2.30.30.140">
    <property type="match status" value="5"/>
</dbReference>
<feature type="domain" description="Tudor" evidence="3">
    <location>
        <begin position="1059"/>
        <end position="1116"/>
    </location>
</feature>
<dbReference type="PROSITE" id="PS50304">
    <property type="entry name" value="TUDOR"/>
    <property type="match status" value="4"/>
</dbReference>
<organism evidence="4 5">
    <name type="scientific">Ooceraea biroi</name>
    <name type="common">Clonal raider ant</name>
    <name type="synonym">Cerapachys biroi</name>
    <dbReference type="NCBI Taxonomy" id="2015173"/>
    <lineage>
        <taxon>Eukaryota</taxon>
        <taxon>Metazoa</taxon>
        <taxon>Ecdysozoa</taxon>
        <taxon>Arthropoda</taxon>
        <taxon>Hexapoda</taxon>
        <taxon>Insecta</taxon>
        <taxon>Pterygota</taxon>
        <taxon>Neoptera</taxon>
        <taxon>Endopterygota</taxon>
        <taxon>Hymenoptera</taxon>
        <taxon>Apocrita</taxon>
        <taxon>Aculeata</taxon>
        <taxon>Formicoidea</taxon>
        <taxon>Formicidae</taxon>
        <taxon>Dorylinae</taxon>
        <taxon>Ooceraea</taxon>
    </lineage>
</organism>
<dbReference type="InterPro" id="IPR002999">
    <property type="entry name" value="Tudor"/>
</dbReference>
<gene>
    <name evidence="4" type="ORF">X777_11813</name>
</gene>
<dbReference type="SMART" id="SM00333">
    <property type="entry name" value="TUDOR"/>
    <property type="match status" value="5"/>
</dbReference>
<proteinExistence type="predicted"/>
<evidence type="ECO:0000313" key="5">
    <source>
        <dbReference type="Proteomes" id="UP000053097"/>
    </source>
</evidence>
<dbReference type="Proteomes" id="UP000053097">
    <property type="component" value="Unassembled WGS sequence"/>
</dbReference>
<dbReference type="InterPro" id="IPR035437">
    <property type="entry name" value="SNase_OB-fold_sf"/>
</dbReference>
<keyword evidence="1" id="KW-0175">Coiled coil</keyword>
<dbReference type="PANTHER" id="PTHR16442:SF1">
    <property type="entry name" value="RING FINGER PROTEIN 17"/>
    <property type="match status" value="1"/>
</dbReference>
<dbReference type="EMBL" id="KK107494">
    <property type="protein sequence ID" value="EZA49832.1"/>
    <property type="molecule type" value="Genomic_DNA"/>
</dbReference>
<reference evidence="4 5" key="1">
    <citation type="journal article" date="2014" name="Curr. Biol.">
        <title>The genome of the clonal raider ant Cerapachys biroi.</title>
        <authorList>
            <person name="Oxley P.R."/>
            <person name="Ji L."/>
            <person name="Fetter-Pruneda I."/>
            <person name="McKenzie S.K."/>
            <person name="Li C."/>
            <person name="Hu H."/>
            <person name="Zhang G."/>
            <person name="Kronauer D.J."/>
        </authorList>
    </citation>
    <scope>NUCLEOTIDE SEQUENCE [LARGE SCALE GENOMIC DNA]</scope>
</reference>
<dbReference type="SUPFAM" id="SSF63748">
    <property type="entry name" value="Tudor/PWWP/MBT"/>
    <property type="match status" value="5"/>
</dbReference>
<feature type="non-terminal residue" evidence="4">
    <location>
        <position position="1"/>
    </location>
</feature>
<dbReference type="Pfam" id="PF00567">
    <property type="entry name" value="TUDOR"/>
    <property type="match status" value="5"/>
</dbReference>
<keyword evidence="5" id="KW-1185">Reference proteome</keyword>